<evidence type="ECO:0000259" key="9">
    <source>
        <dbReference type="Pfam" id="PF07715"/>
    </source>
</evidence>
<evidence type="ECO:0000313" key="10">
    <source>
        <dbReference type="EMBL" id="HCT59055.1"/>
    </source>
</evidence>
<dbReference type="Gene3D" id="2.170.130.10">
    <property type="entry name" value="TonB-dependent receptor, plug domain"/>
    <property type="match status" value="1"/>
</dbReference>
<evidence type="ECO:0000256" key="2">
    <source>
        <dbReference type="ARBA" id="ARBA00022448"/>
    </source>
</evidence>
<sequence length="1039" mass="114059">MVSRSAVARVLTALLFGALCGTTAPLSAQGAAGRVVGTVSDSATGQPLQSVQLFLARGTTRLEARTNADGRYTFVNVPAGSYGLEAIRLGYRRLVRSGITVGTEQLTLDLTMNAAALNLQAVVTTGVVDPTSGTRVPFSVGRVSAEDAPVPATNALETIQGKIAGVSVVPTGQAGSGTNIQLRTPTSISKSNSPLVVVDGVIQSASFDAASADLQSMDIESVEVVKGAAAASLYGSRASAGVIQIRTRRGNSLAEGTTKFTVRSEWGSNSLARKVDWAQNHYYYSDANGNYTNAAGQLVPREQRVPLPVRFQDRPYAPGTAYDQVDRFFDPGNFMRNSLNIAQNGGKTNWFFAYVNQREDGVVLNSGRYDQNDFRFNLDHRPRSDLQFGVSSYYSKSTRQNLYGDVFFDLINQAPDVDLRQPDPDGTKYIFQPDFEGREENPLYVLSTEKNNRNRARLQGSLEGRYTPRSWLTVDGNLSFDRSDRDNNFFLDQGVKTEGYANGGPGAISRFNGITNALNASLSANLLKKVGDFTLRSTVRGLMERETNNTVNASGEIFATPGVNALNNATVRFVSSNSETIKTNSFFVSAATDYRGKLIIDGLARLDGSSLFGPEEQENWYYRASAAYRMSEESWFPFKGFISDFKIRASQGTAGGRPDFSDQYETYNFTEGGGLVKANLGNRFLKPEYSKETEFGFDAIFKNRYSLQISRARQKTTDQLLLVPLAGYFGYANQWRNAGTVEGNSWEGTLEAQLVRKPNFTWRAGLVADRNRNKITDFNLPCFTTGTIGFRCGNETLGNMYGFRFIKDASELPAAAQARANEFQVNDEGLLVYVGNGNSYTSGKWASDAVTIGSGVYRWGQPITAVDSTGSAAVKRMGDGNPDFRFGISNTIGWRNLQVFMLWDAQVGGDVYNQTRQRMYQWGRHADVDQAGKPEELKKPTDYYVALYAANSPTDYFVEDASYVKLRELSLKYRLPSSFSGALARLGASQASLSLIGRNMLTFTKYKGYDPEVGSVLNRLDSFAYPRYRTVTGSVEIIF</sequence>
<evidence type="ECO:0000256" key="6">
    <source>
        <dbReference type="ARBA" id="ARBA00023237"/>
    </source>
</evidence>
<dbReference type="InterPro" id="IPR008969">
    <property type="entry name" value="CarboxyPept-like_regulatory"/>
</dbReference>
<gene>
    <name evidence="10" type="ORF">DGD08_17780</name>
</gene>
<evidence type="ECO:0000256" key="8">
    <source>
        <dbReference type="SAM" id="SignalP"/>
    </source>
</evidence>
<dbReference type="GO" id="GO:0009279">
    <property type="term" value="C:cell outer membrane"/>
    <property type="evidence" value="ECO:0007669"/>
    <property type="project" value="UniProtKB-SubCell"/>
</dbReference>
<feature type="signal peptide" evidence="8">
    <location>
        <begin position="1"/>
        <end position="28"/>
    </location>
</feature>
<comment type="caution">
    <text evidence="10">The sequence shown here is derived from an EMBL/GenBank/DDBJ whole genome shotgun (WGS) entry which is preliminary data.</text>
</comment>
<reference evidence="10 11" key="1">
    <citation type="journal article" date="2018" name="Nat. Biotechnol.">
        <title>A standardized bacterial taxonomy based on genome phylogeny substantially revises the tree of life.</title>
        <authorList>
            <person name="Parks D.H."/>
            <person name="Chuvochina M."/>
            <person name="Waite D.W."/>
            <person name="Rinke C."/>
            <person name="Skarshewski A."/>
            <person name="Chaumeil P.A."/>
            <person name="Hugenholtz P."/>
        </authorList>
    </citation>
    <scope>NUCLEOTIDE SEQUENCE [LARGE SCALE GENOMIC DNA]</scope>
    <source>
        <strain evidence="10">UBA8844</strain>
    </source>
</reference>
<dbReference type="OMA" id="TDYQYEY"/>
<keyword evidence="3 7" id="KW-1134">Transmembrane beta strand</keyword>
<comment type="similarity">
    <text evidence="7">Belongs to the TonB-dependent receptor family.</text>
</comment>
<dbReference type="Pfam" id="PF07715">
    <property type="entry name" value="Plug"/>
    <property type="match status" value="1"/>
</dbReference>
<dbReference type="Proteomes" id="UP000264071">
    <property type="component" value="Unassembled WGS sequence"/>
</dbReference>
<keyword evidence="6 7" id="KW-0998">Cell outer membrane</keyword>
<dbReference type="SUPFAM" id="SSF56935">
    <property type="entry name" value="Porins"/>
    <property type="match status" value="1"/>
</dbReference>
<evidence type="ECO:0000256" key="7">
    <source>
        <dbReference type="PROSITE-ProRule" id="PRU01360"/>
    </source>
</evidence>
<dbReference type="SUPFAM" id="SSF49464">
    <property type="entry name" value="Carboxypeptidase regulatory domain-like"/>
    <property type="match status" value="1"/>
</dbReference>
<evidence type="ECO:0000256" key="4">
    <source>
        <dbReference type="ARBA" id="ARBA00022692"/>
    </source>
</evidence>
<dbReference type="PROSITE" id="PS52016">
    <property type="entry name" value="TONB_DEPENDENT_REC_3"/>
    <property type="match status" value="1"/>
</dbReference>
<keyword evidence="2 7" id="KW-0813">Transport</keyword>
<protein>
    <submittedName>
        <fullName evidence="10">SusC/RagA family TonB-linked outer membrane protein</fullName>
    </submittedName>
</protein>
<keyword evidence="4 7" id="KW-0812">Transmembrane</keyword>
<organism evidence="10 11">
    <name type="scientific">Gemmatimonas aurantiaca</name>
    <dbReference type="NCBI Taxonomy" id="173480"/>
    <lineage>
        <taxon>Bacteria</taxon>
        <taxon>Pseudomonadati</taxon>
        <taxon>Gemmatimonadota</taxon>
        <taxon>Gemmatimonadia</taxon>
        <taxon>Gemmatimonadales</taxon>
        <taxon>Gemmatimonadaceae</taxon>
        <taxon>Gemmatimonas</taxon>
    </lineage>
</organism>
<keyword evidence="5 7" id="KW-0472">Membrane</keyword>
<dbReference type="NCBIfam" id="TIGR04056">
    <property type="entry name" value="OMP_RagA_SusC"/>
    <property type="match status" value="1"/>
</dbReference>
<dbReference type="InterPro" id="IPR036942">
    <property type="entry name" value="Beta-barrel_TonB_sf"/>
</dbReference>
<feature type="chain" id="PRO_5017624287" evidence="8">
    <location>
        <begin position="29"/>
        <end position="1039"/>
    </location>
</feature>
<feature type="domain" description="TonB-dependent receptor plug" evidence="9">
    <location>
        <begin position="136"/>
        <end position="242"/>
    </location>
</feature>
<dbReference type="InterPro" id="IPR012910">
    <property type="entry name" value="Plug_dom"/>
</dbReference>
<evidence type="ECO:0000313" key="11">
    <source>
        <dbReference type="Proteomes" id="UP000264071"/>
    </source>
</evidence>
<dbReference type="AlphaFoldDB" id="A0A3D4VD86"/>
<name>A0A3D4VD86_9BACT</name>
<comment type="subcellular location">
    <subcellularLocation>
        <location evidence="1 7">Cell outer membrane</location>
        <topology evidence="1 7">Multi-pass membrane protein</topology>
    </subcellularLocation>
</comment>
<proteinExistence type="inferred from homology"/>
<dbReference type="InterPro" id="IPR039426">
    <property type="entry name" value="TonB-dep_rcpt-like"/>
</dbReference>
<dbReference type="Gene3D" id="2.40.170.20">
    <property type="entry name" value="TonB-dependent receptor, beta-barrel domain"/>
    <property type="match status" value="1"/>
</dbReference>
<evidence type="ECO:0000256" key="3">
    <source>
        <dbReference type="ARBA" id="ARBA00022452"/>
    </source>
</evidence>
<accession>A0A3D4VD86</accession>
<dbReference type="EMBL" id="DPIY01000012">
    <property type="protein sequence ID" value="HCT59055.1"/>
    <property type="molecule type" value="Genomic_DNA"/>
</dbReference>
<keyword evidence="8" id="KW-0732">Signal</keyword>
<dbReference type="Pfam" id="PF13620">
    <property type="entry name" value="CarboxypepD_reg"/>
    <property type="match status" value="1"/>
</dbReference>
<dbReference type="InterPro" id="IPR037066">
    <property type="entry name" value="Plug_dom_sf"/>
</dbReference>
<evidence type="ECO:0000256" key="5">
    <source>
        <dbReference type="ARBA" id="ARBA00023136"/>
    </source>
</evidence>
<dbReference type="InterPro" id="IPR023996">
    <property type="entry name" value="TonB-dep_OMP_SusC/RagA"/>
</dbReference>
<evidence type="ECO:0000256" key="1">
    <source>
        <dbReference type="ARBA" id="ARBA00004571"/>
    </source>
</evidence>
<dbReference type="Gene3D" id="2.60.40.1120">
    <property type="entry name" value="Carboxypeptidase-like, regulatory domain"/>
    <property type="match status" value="1"/>
</dbReference>